<comment type="subunit">
    <text evidence="10">Homodimer.</text>
</comment>
<accession>A0A0L8GJ57</accession>
<dbReference type="SMR" id="A0A0L8GJ57"/>
<evidence type="ECO:0000256" key="1">
    <source>
        <dbReference type="ARBA" id="ARBA00022490"/>
    </source>
</evidence>
<dbReference type="SUPFAM" id="SSF53613">
    <property type="entry name" value="Ribokinase-like"/>
    <property type="match status" value="1"/>
</dbReference>
<feature type="binding site" evidence="10">
    <location>
        <position position="289"/>
    </location>
    <ligand>
        <name>K(+)</name>
        <dbReference type="ChEBI" id="CHEBI:29103"/>
    </ligand>
</feature>
<dbReference type="GO" id="GO:0004747">
    <property type="term" value="F:ribokinase activity"/>
    <property type="evidence" value="ECO:0007669"/>
    <property type="project" value="UniProtKB-UniRule"/>
</dbReference>
<comment type="activity regulation">
    <text evidence="10">Activated by a monovalent cation that binds near, but not in, the active site. The most likely occupant of the site in vivo is potassium. Ion binding induces a conformational change that may alter substrate affinity.</text>
</comment>
<comment type="caution">
    <text evidence="10">Lacks conserved residue(s) required for the propagation of feature annotation.</text>
</comment>
<dbReference type="GO" id="GO:0005634">
    <property type="term" value="C:nucleus"/>
    <property type="evidence" value="ECO:0007669"/>
    <property type="project" value="UniProtKB-SubCell"/>
</dbReference>
<dbReference type="CDD" id="cd01174">
    <property type="entry name" value="ribokinase"/>
    <property type="match status" value="1"/>
</dbReference>
<comment type="similarity">
    <text evidence="10">Belongs to the carbohydrate kinase PfkB family. Ribokinase subfamily.</text>
</comment>
<keyword evidence="10" id="KW-0539">Nucleus</keyword>
<dbReference type="Gene3D" id="3.40.1190.20">
    <property type="match status" value="1"/>
</dbReference>
<feature type="binding site" evidence="10">
    <location>
        <position position="250"/>
    </location>
    <ligand>
        <name>K(+)</name>
        <dbReference type="ChEBI" id="CHEBI:29103"/>
    </ligand>
</feature>
<feature type="binding site" evidence="10">
    <location>
        <begin position="220"/>
        <end position="225"/>
    </location>
    <ligand>
        <name>ATP</name>
        <dbReference type="ChEBI" id="CHEBI:30616"/>
    </ligand>
</feature>
<reference evidence="12" key="1">
    <citation type="submission" date="2015-07" db="EMBL/GenBank/DDBJ databases">
        <title>MeaNS - Measles Nucleotide Surveillance Program.</title>
        <authorList>
            <person name="Tran T."/>
            <person name="Druce J."/>
        </authorList>
    </citation>
    <scope>NUCLEOTIDE SEQUENCE</scope>
    <source>
        <strain evidence="12">UCB-OBI-ISO-001</strain>
        <tissue evidence="12">Gonad</tissue>
    </source>
</reference>
<keyword evidence="2 10" id="KW-0808">Transferase</keyword>
<dbReference type="PANTHER" id="PTHR10584">
    <property type="entry name" value="SUGAR KINASE"/>
    <property type="match status" value="1"/>
</dbReference>
<dbReference type="GO" id="GO:0005524">
    <property type="term" value="F:ATP binding"/>
    <property type="evidence" value="ECO:0007669"/>
    <property type="project" value="UniProtKB-UniRule"/>
</dbReference>
<comment type="subcellular location">
    <subcellularLocation>
        <location evidence="10">Cytoplasm</location>
    </subcellularLocation>
    <subcellularLocation>
        <location evidence="10">Nucleus</location>
    </subcellularLocation>
</comment>
<evidence type="ECO:0000256" key="5">
    <source>
        <dbReference type="ARBA" id="ARBA00022777"/>
    </source>
</evidence>
<gene>
    <name evidence="12" type="ORF">OCBIM_22032752mg</name>
</gene>
<sequence length="308" mass="33074">MDVVVVGSFMTDFFCYCPEFPKPGETVHGSKFQKGFGGKGANQCVMASMLGAKTAMVGRVGTDQFGTNYLDHFHKYSINTDHVKVTEQSNTGIASITVNDKGQNNIVIVSGANEKLTDEDVEASIHVISTSKVLLTQLETPPTTALKALKLAKRQKVTTVLNPAPARPQLDPDFYKLADYFCPNETEAELLINKPIKSVNDAKAAVPLFLERGCSNVIITLGALGSVYGSKGTSEVINVPSCEVTAVDSTGAGDVFIGSFAYYLSCHPHLDLHEMIRRSSKIASISVQKPGTQTSFPSKEALSADLFA</sequence>
<dbReference type="KEGG" id="obi:106876552"/>
<dbReference type="InterPro" id="IPR011877">
    <property type="entry name" value="Ribokinase"/>
</dbReference>
<dbReference type="UniPathway" id="UPA00916">
    <property type="reaction ID" value="UER00889"/>
</dbReference>
<keyword evidence="9 10" id="KW-0119">Carbohydrate metabolism</keyword>
<feature type="domain" description="Carbohydrate kinase PfkB" evidence="11">
    <location>
        <begin position="2"/>
        <end position="298"/>
    </location>
</feature>
<comment type="pathway">
    <text evidence="10">Carbohydrate metabolism; D-ribose degradation; D-ribose 5-phosphate from beta-D-ribopyranose: step 2/2.</text>
</comment>
<dbReference type="AlphaFoldDB" id="A0A0L8GJ57"/>
<evidence type="ECO:0000256" key="10">
    <source>
        <dbReference type="HAMAP-Rule" id="MF_03215"/>
    </source>
</evidence>
<dbReference type="STRING" id="37653.A0A0L8GJ57"/>
<proteinExistence type="inferred from homology"/>
<dbReference type="HAMAP" id="MF_01987">
    <property type="entry name" value="Ribokinase"/>
    <property type="match status" value="1"/>
</dbReference>
<keyword evidence="4 10" id="KW-0547">Nucleotide-binding</keyword>
<evidence type="ECO:0000256" key="6">
    <source>
        <dbReference type="ARBA" id="ARBA00022840"/>
    </source>
</evidence>
<feature type="binding site" evidence="10">
    <location>
        <position position="254"/>
    </location>
    <ligand>
        <name>substrate</name>
    </ligand>
</feature>
<dbReference type="PRINTS" id="PR00990">
    <property type="entry name" value="RIBOKINASE"/>
</dbReference>
<evidence type="ECO:0000313" key="12">
    <source>
        <dbReference type="EMBL" id="KOF76904.1"/>
    </source>
</evidence>
<evidence type="ECO:0000256" key="3">
    <source>
        <dbReference type="ARBA" id="ARBA00022723"/>
    </source>
</evidence>
<comment type="function">
    <text evidence="10">Catalyzes the phosphorylation of ribose at O-5 in a reaction requiring ATP and magnesium. The resulting D-ribose-5-phosphate can then be used either for sythesis of nucleotides, histidine, and tryptophan, or as a component of the pentose phosphate pathway.</text>
</comment>
<dbReference type="InterPro" id="IPR029056">
    <property type="entry name" value="Ribokinase-like"/>
</dbReference>
<dbReference type="PANTHER" id="PTHR10584:SF166">
    <property type="entry name" value="RIBOKINASE"/>
    <property type="match status" value="1"/>
</dbReference>
<feature type="active site" description="Proton acceptor" evidence="10">
    <location>
        <position position="254"/>
    </location>
</feature>
<keyword evidence="7 10" id="KW-0460">Magnesium</keyword>
<feature type="binding site" evidence="10">
    <location>
        <position position="184"/>
    </location>
    <ligand>
        <name>ATP</name>
        <dbReference type="ChEBI" id="CHEBI:30616"/>
    </ligand>
</feature>
<dbReference type="GO" id="GO:0046872">
    <property type="term" value="F:metal ion binding"/>
    <property type="evidence" value="ECO:0007669"/>
    <property type="project" value="UniProtKB-KW"/>
</dbReference>
<dbReference type="EC" id="2.7.1.15" evidence="10"/>
<keyword evidence="8 10" id="KW-0630">Potassium</keyword>
<comment type="cofactor">
    <cofactor evidence="10">
        <name>Mg(2+)</name>
        <dbReference type="ChEBI" id="CHEBI:18420"/>
    </cofactor>
    <text evidence="10">Requires a divalent cation, most likely magnesium in vivo, as an electrophilic catalyst to aid phosphoryl group transfer. It is the chelate of the metal and the nucleotide that is the actual substrate.</text>
</comment>
<name>A0A0L8GJ57_OCTBM</name>
<organism evidence="12">
    <name type="scientific">Octopus bimaculoides</name>
    <name type="common">California two-spotted octopus</name>
    <dbReference type="NCBI Taxonomy" id="37653"/>
    <lineage>
        <taxon>Eukaryota</taxon>
        <taxon>Metazoa</taxon>
        <taxon>Spiralia</taxon>
        <taxon>Lophotrochozoa</taxon>
        <taxon>Mollusca</taxon>
        <taxon>Cephalopoda</taxon>
        <taxon>Coleoidea</taxon>
        <taxon>Octopodiformes</taxon>
        <taxon>Octopoda</taxon>
        <taxon>Incirrata</taxon>
        <taxon>Octopodidae</taxon>
        <taxon>Octopus</taxon>
    </lineage>
</organism>
<dbReference type="EMBL" id="KQ421655">
    <property type="protein sequence ID" value="KOF76904.1"/>
    <property type="molecule type" value="Genomic_DNA"/>
</dbReference>
<dbReference type="GO" id="GO:0005829">
    <property type="term" value="C:cytosol"/>
    <property type="evidence" value="ECO:0007669"/>
    <property type="project" value="TreeGrafter"/>
</dbReference>
<evidence type="ECO:0000256" key="4">
    <source>
        <dbReference type="ARBA" id="ARBA00022741"/>
    </source>
</evidence>
<feature type="binding site" evidence="10">
    <location>
        <position position="139"/>
    </location>
    <ligand>
        <name>substrate</name>
    </ligand>
</feature>
<keyword evidence="1 10" id="KW-0963">Cytoplasm</keyword>
<evidence type="ECO:0000259" key="11">
    <source>
        <dbReference type="Pfam" id="PF00294"/>
    </source>
</evidence>
<dbReference type="GO" id="GO:0019303">
    <property type="term" value="P:D-ribose catabolic process"/>
    <property type="evidence" value="ECO:0007669"/>
    <property type="project" value="UniProtKB-UniRule"/>
</dbReference>
<feature type="binding site" evidence="10">
    <location>
        <position position="291"/>
    </location>
    <ligand>
        <name>K(+)</name>
        <dbReference type="ChEBI" id="CHEBI:29103"/>
    </ligand>
</feature>
<evidence type="ECO:0000256" key="9">
    <source>
        <dbReference type="ARBA" id="ARBA00023277"/>
    </source>
</evidence>
<keyword evidence="3 10" id="KW-0479">Metal-binding</keyword>
<feature type="binding site" evidence="10">
    <location>
        <begin position="10"/>
        <end position="12"/>
    </location>
    <ligand>
        <name>substrate</name>
    </ligand>
</feature>
<dbReference type="InterPro" id="IPR002139">
    <property type="entry name" value="Ribo/fructo_kinase"/>
</dbReference>
<keyword evidence="5 10" id="KW-0418">Kinase</keyword>
<dbReference type="NCBIfam" id="TIGR02152">
    <property type="entry name" value="D_ribokin_bact"/>
    <property type="match status" value="1"/>
</dbReference>
<feature type="binding site" evidence="10">
    <location>
        <position position="286"/>
    </location>
    <ligand>
        <name>K(+)</name>
        <dbReference type="ChEBI" id="CHEBI:29103"/>
    </ligand>
</feature>
<dbReference type="OrthoDB" id="415590at2759"/>
<evidence type="ECO:0000256" key="2">
    <source>
        <dbReference type="ARBA" id="ARBA00022679"/>
    </source>
</evidence>
<dbReference type="InterPro" id="IPR011611">
    <property type="entry name" value="PfkB_dom"/>
</dbReference>
<keyword evidence="6 10" id="KW-0067">ATP-binding</keyword>
<protein>
    <recommendedName>
        <fullName evidence="10">Ribokinase</fullName>
        <shortName evidence="10">RK</shortName>
        <ecNumber evidence="10">2.7.1.15</ecNumber>
    </recommendedName>
</protein>
<evidence type="ECO:0000256" key="8">
    <source>
        <dbReference type="ARBA" id="ARBA00022958"/>
    </source>
</evidence>
<evidence type="ECO:0000256" key="7">
    <source>
        <dbReference type="ARBA" id="ARBA00022842"/>
    </source>
</evidence>
<dbReference type="FunFam" id="3.40.1190.20:FF:000010">
    <property type="entry name" value="Ribokinase"/>
    <property type="match status" value="1"/>
</dbReference>
<comment type="catalytic activity">
    <reaction evidence="10">
        <text>D-ribose + ATP = D-ribose 5-phosphate + ADP + H(+)</text>
        <dbReference type="Rhea" id="RHEA:13697"/>
        <dbReference type="ChEBI" id="CHEBI:15378"/>
        <dbReference type="ChEBI" id="CHEBI:30616"/>
        <dbReference type="ChEBI" id="CHEBI:47013"/>
        <dbReference type="ChEBI" id="CHEBI:78346"/>
        <dbReference type="ChEBI" id="CHEBI:456216"/>
        <dbReference type="EC" id="2.7.1.15"/>
    </reaction>
</comment>
<feature type="binding site" evidence="10">
    <location>
        <position position="248"/>
    </location>
    <ligand>
        <name>K(+)</name>
        <dbReference type="ChEBI" id="CHEBI:29103"/>
    </ligand>
</feature>
<dbReference type="Pfam" id="PF00294">
    <property type="entry name" value="PfkB"/>
    <property type="match status" value="1"/>
</dbReference>
<feature type="binding site" evidence="10">
    <location>
        <position position="295"/>
    </location>
    <ligand>
        <name>K(+)</name>
        <dbReference type="ChEBI" id="CHEBI:29103"/>
    </ligand>
</feature>
<feature type="binding site" evidence="10">
    <location>
        <begin position="38"/>
        <end position="42"/>
    </location>
    <ligand>
        <name>substrate</name>
    </ligand>
</feature>
<feature type="binding site" evidence="10">
    <location>
        <begin position="253"/>
        <end position="254"/>
    </location>
    <ligand>
        <name>ATP</name>
        <dbReference type="ChEBI" id="CHEBI:30616"/>
    </ligand>
</feature>